<feature type="signal peptide" evidence="5">
    <location>
        <begin position="1"/>
        <end position="20"/>
    </location>
</feature>
<dbReference type="InterPro" id="IPR000917">
    <property type="entry name" value="Sulfatase_N"/>
</dbReference>
<dbReference type="Gene3D" id="3.40.720.10">
    <property type="entry name" value="Alkaline Phosphatase, subunit A"/>
    <property type="match status" value="1"/>
</dbReference>
<feature type="chain" id="PRO_5046718368" evidence="5">
    <location>
        <begin position="21"/>
        <end position="495"/>
    </location>
</feature>
<evidence type="ECO:0000259" key="6">
    <source>
        <dbReference type="Pfam" id="PF00884"/>
    </source>
</evidence>
<dbReference type="CDD" id="cd16143">
    <property type="entry name" value="ARS_like"/>
    <property type="match status" value="1"/>
</dbReference>
<accession>A0ABX2DAJ4</accession>
<evidence type="ECO:0000256" key="5">
    <source>
        <dbReference type="SAM" id="SignalP"/>
    </source>
</evidence>
<dbReference type="EMBL" id="JABMKV010000001">
    <property type="protein sequence ID" value="NQX31045.1"/>
    <property type="molecule type" value="Genomic_DNA"/>
</dbReference>
<dbReference type="PANTHER" id="PTHR42693">
    <property type="entry name" value="ARYLSULFATASE FAMILY MEMBER"/>
    <property type="match status" value="1"/>
</dbReference>
<organism evidence="7 8">
    <name type="scientific">Pedobacter boryungensis</name>
    <dbReference type="NCBI Taxonomy" id="869962"/>
    <lineage>
        <taxon>Bacteria</taxon>
        <taxon>Pseudomonadati</taxon>
        <taxon>Bacteroidota</taxon>
        <taxon>Sphingobacteriia</taxon>
        <taxon>Sphingobacteriales</taxon>
        <taxon>Sphingobacteriaceae</taxon>
        <taxon>Pedobacter</taxon>
    </lineage>
</organism>
<dbReference type="PROSITE" id="PS00149">
    <property type="entry name" value="SULFATASE_2"/>
    <property type="match status" value="1"/>
</dbReference>
<gene>
    <name evidence="7" type="ORF">HQN85_04885</name>
</gene>
<keyword evidence="8" id="KW-1185">Reference proteome</keyword>
<dbReference type="InterPro" id="IPR024607">
    <property type="entry name" value="Sulfatase_CS"/>
</dbReference>
<evidence type="ECO:0000256" key="1">
    <source>
        <dbReference type="ARBA" id="ARBA00008779"/>
    </source>
</evidence>
<protein>
    <submittedName>
        <fullName evidence="7">Sulfatase-like hydrolase/transferase</fullName>
    </submittedName>
</protein>
<reference evidence="7 8" key="1">
    <citation type="submission" date="2020-05" db="EMBL/GenBank/DDBJ databases">
        <title>Description of Pedobacter foliorum sp. nov.</title>
        <authorList>
            <person name="Qi S."/>
            <person name="Carlier A."/>
            <person name="Cnockaert M."/>
            <person name="Vandamme P."/>
        </authorList>
    </citation>
    <scope>NUCLEOTIDE SEQUENCE [LARGE SCALE GENOMIC DNA]</scope>
    <source>
        <strain evidence="7 8">LMG 31300</strain>
    </source>
</reference>
<dbReference type="SUPFAM" id="SSF53649">
    <property type="entry name" value="Alkaline phosphatase-like"/>
    <property type="match status" value="1"/>
</dbReference>
<keyword evidence="2" id="KW-0479">Metal-binding</keyword>
<sequence length="495" mass="54831">MKRQLYLGLFLTLASFACLAQGNQQKPNVIYILADDMGYGDIKKLNADAQVSTPNLDRLINEGAVFTNAHSGSAVCTPTRYGILTGRYAFRSTLKKGVLNGYSPALIEESRYTVANLAKAAGYQTAIIGKWHLGFNWTPIDGTKKAITPGEDQYKPDLSNVNYQVPVKTGPNQNGFDYSYIIAASLDMPPYTYLENGKSTSLPLVPFKGSNSPRGVFWRAGPAAENFVIEKTLDVFIAKAQDYVVKASTKKEPFFLYLPLTSPHTPWLPADKFKNTSKAGIYGDFVQHTDDAVGRILKTLDSLGIAKNTIVIFTSDNGADWKPGDEKEYPLHHANYIFRGEKSDIWEGGHHIPLIVRWPASVKANRTISQITCLTDLMATFAGITNQKLPAGAGPDSFNLQPALMGDVKPVRESIIHHSIDGMFAIRKGKWKFIDGKGSGGWSMKKGKPDDPDGQLYDMEKDERETINLYTKYPLIVKELKALLEKQKEQGYSDR</sequence>
<evidence type="ECO:0000313" key="8">
    <source>
        <dbReference type="Proteomes" id="UP000762110"/>
    </source>
</evidence>
<keyword evidence="3" id="KW-0378">Hydrolase</keyword>
<dbReference type="PANTHER" id="PTHR42693:SF53">
    <property type="entry name" value="ENDO-4-O-SULFATASE"/>
    <property type="match status" value="1"/>
</dbReference>
<evidence type="ECO:0000256" key="4">
    <source>
        <dbReference type="ARBA" id="ARBA00022837"/>
    </source>
</evidence>
<evidence type="ECO:0000256" key="2">
    <source>
        <dbReference type="ARBA" id="ARBA00022723"/>
    </source>
</evidence>
<dbReference type="Proteomes" id="UP000762110">
    <property type="component" value="Unassembled WGS sequence"/>
</dbReference>
<keyword evidence="4" id="KW-0106">Calcium</keyword>
<comment type="caution">
    <text evidence="7">The sequence shown here is derived from an EMBL/GenBank/DDBJ whole genome shotgun (WGS) entry which is preliminary data.</text>
</comment>
<proteinExistence type="inferred from homology"/>
<dbReference type="Gene3D" id="3.30.1120.10">
    <property type="match status" value="1"/>
</dbReference>
<feature type="domain" description="Sulfatase N-terminal" evidence="6">
    <location>
        <begin position="27"/>
        <end position="385"/>
    </location>
</feature>
<dbReference type="Pfam" id="PF00884">
    <property type="entry name" value="Sulfatase"/>
    <property type="match status" value="1"/>
</dbReference>
<evidence type="ECO:0000256" key="3">
    <source>
        <dbReference type="ARBA" id="ARBA00022801"/>
    </source>
</evidence>
<keyword evidence="5" id="KW-0732">Signal</keyword>
<comment type="similarity">
    <text evidence="1">Belongs to the sulfatase family.</text>
</comment>
<name>A0ABX2DAJ4_9SPHI</name>
<dbReference type="InterPro" id="IPR050738">
    <property type="entry name" value="Sulfatase"/>
</dbReference>
<dbReference type="PROSITE" id="PS51257">
    <property type="entry name" value="PROKAR_LIPOPROTEIN"/>
    <property type="match status" value="1"/>
</dbReference>
<dbReference type="InterPro" id="IPR017850">
    <property type="entry name" value="Alkaline_phosphatase_core_sf"/>
</dbReference>
<evidence type="ECO:0000313" key="7">
    <source>
        <dbReference type="EMBL" id="NQX31045.1"/>
    </source>
</evidence>
<dbReference type="PROSITE" id="PS00523">
    <property type="entry name" value="SULFATASE_1"/>
    <property type="match status" value="1"/>
</dbReference>
<dbReference type="RefSeq" id="WP_173269377.1">
    <property type="nucleotide sequence ID" value="NZ_JABMKV010000001.1"/>
</dbReference>